<comment type="subcellular location">
    <subcellularLocation>
        <location evidence="1">Cell envelope</location>
    </subcellularLocation>
</comment>
<dbReference type="PROSITE" id="PS51257">
    <property type="entry name" value="PROKAR_LIPOPROTEIN"/>
    <property type="match status" value="1"/>
</dbReference>
<evidence type="ECO:0000256" key="4">
    <source>
        <dbReference type="SAM" id="MobiDB-lite"/>
    </source>
</evidence>
<dbReference type="RefSeq" id="WP_344944548.1">
    <property type="nucleotide sequence ID" value="NZ_BAAAZG010000011.1"/>
</dbReference>
<proteinExistence type="inferred from homology"/>
<keyword evidence="3" id="KW-0472">Membrane</keyword>
<keyword evidence="7" id="KW-1185">Reference proteome</keyword>
<comment type="caution">
    <text evidence="6">The sequence shown here is derived from an EMBL/GenBank/DDBJ whole genome shotgun (WGS) entry which is preliminary data.</text>
</comment>
<feature type="region of interest" description="Disordered" evidence="4">
    <location>
        <begin position="22"/>
        <end position="44"/>
    </location>
</feature>
<name>A0ABP7VHX0_9ACTN</name>
<feature type="signal peptide" evidence="5">
    <location>
        <begin position="1"/>
        <end position="20"/>
    </location>
</feature>
<evidence type="ECO:0000256" key="5">
    <source>
        <dbReference type="SAM" id="SignalP"/>
    </source>
</evidence>
<dbReference type="EMBL" id="BAAAZG010000011">
    <property type="protein sequence ID" value="GAA4066743.1"/>
    <property type="molecule type" value="Genomic_DNA"/>
</dbReference>
<accession>A0ABP7VHX0</accession>
<evidence type="ECO:0000256" key="1">
    <source>
        <dbReference type="ARBA" id="ARBA00004196"/>
    </source>
</evidence>
<keyword evidence="3" id="KW-1003">Cell membrane</keyword>
<dbReference type="InterPro" id="IPR009830">
    <property type="entry name" value="LppX/LprAFG"/>
</dbReference>
<dbReference type="CDD" id="cd16334">
    <property type="entry name" value="LppX-like"/>
    <property type="match status" value="1"/>
</dbReference>
<evidence type="ECO:0008006" key="8">
    <source>
        <dbReference type="Google" id="ProtNLM"/>
    </source>
</evidence>
<evidence type="ECO:0000313" key="6">
    <source>
        <dbReference type="EMBL" id="GAA4066743.1"/>
    </source>
</evidence>
<dbReference type="SUPFAM" id="SSF89392">
    <property type="entry name" value="Prokaryotic lipoproteins and lipoprotein localization factors"/>
    <property type="match status" value="1"/>
</dbReference>
<dbReference type="InterPro" id="IPR029046">
    <property type="entry name" value="LolA/LolB/LppX"/>
</dbReference>
<gene>
    <name evidence="6" type="ORF">GCM10022214_21500</name>
</gene>
<keyword evidence="5" id="KW-0732">Signal</keyword>
<sequence length="224" mass="23392">MLKRGVIALGVVLVAGTACSGGGGGGDEGAKQPPPQDTLRQASQAMRDLRSVAFSVATEGNPGVPLKGGDMRLLRGGDAEGTINLEQSGQAVEMKIVAVGETFYVKGVTGGWRRFPKQLAAAMYDPSAVLDPDRGIAKLLTSVAQPQAEKTEKVDGKDAYKVRGTLPKDVIAGLIPGLNGDVKGHVWVGTADHRLLKVRGDVNDGTVTVRFTEFDAPYKISAPA</sequence>
<organism evidence="6 7">
    <name type="scientific">Actinomadura miaoliensis</name>
    <dbReference type="NCBI Taxonomy" id="430685"/>
    <lineage>
        <taxon>Bacteria</taxon>
        <taxon>Bacillati</taxon>
        <taxon>Actinomycetota</taxon>
        <taxon>Actinomycetes</taxon>
        <taxon>Streptosporangiales</taxon>
        <taxon>Thermomonosporaceae</taxon>
        <taxon>Actinomadura</taxon>
    </lineage>
</organism>
<dbReference type="Proteomes" id="UP001500683">
    <property type="component" value="Unassembled WGS sequence"/>
</dbReference>
<feature type="chain" id="PRO_5045236134" description="LppX_LprAFG lipoprotein" evidence="5">
    <location>
        <begin position="21"/>
        <end position="224"/>
    </location>
</feature>
<protein>
    <recommendedName>
        <fullName evidence="8">LppX_LprAFG lipoprotein</fullName>
    </recommendedName>
</protein>
<comment type="similarity">
    <text evidence="2">Belongs to the LppX/LprAFG lipoprotein family.</text>
</comment>
<evidence type="ECO:0000256" key="3">
    <source>
        <dbReference type="ARBA" id="ARBA00022475"/>
    </source>
</evidence>
<reference evidence="7" key="1">
    <citation type="journal article" date="2019" name="Int. J. Syst. Evol. Microbiol.">
        <title>The Global Catalogue of Microorganisms (GCM) 10K type strain sequencing project: providing services to taxonomists for standard genome sequencing and annotation.</title>
        <authorList>
            <consortium name="The Broad Institute Genomics Platform"/>
            <consortium name="The Broad Institute Genome Sequencing Center for Infectious Disease"/>
            <person name="Wu L."/>
            <person name="Ma J."/>
        </authorList>
    </citation>
    <scope>NUCLEOTIDE SEQUENCE [LARGE SCALE GENOMIC DNA]</scope>
    <source>
        <strain evidence="7">JCM 16702</strain>
    </source>
</reference>
<evidence type="ECO:0000313" key="7">
    <source>
        <dbReference type="Proteomes" id="UP001500683"/>
    </source>
</evidence>
<dbReference type="Gene3D" id="2.50.20.20">
    <property type="match status" value="1"/>
</dbReference>
<evidence type="ECO:0000256" key="2">
    <source>
        <dbReference type="ARBA" id="ARBA00009194"/>
    </source>
</evidence>
<dbReference type="Pfam" id="PF07161">
    <property type="entry name" value="LppX_LprAFG"/>
    <property type="match status" value="1"/>
</dbReference>